<dbReference type="SMART" id="SM00774">
    <property type="entry name" value="WRKY"/>
    <property type="match status" value="1"/>
</dbReference>
<organism evidence="10 11">
    <name type="scientific">Ensete ventricosum</name>
    <name type="common">Abyssinian banana</name>
    <name type="synonym">Musa ensete</name>
    <dbReference type="NCBI Taxonomy" id="4639"/>
    <lineage>
        <taxon>Eukaryota</taxon>
        <taxon>Viridiplantae</taxon>
        <taxon>Streptophyta</taxon>
        <taxon>Embryophyta</taxon>
        <taxon>Tracheophyta</taxon>
        <taxon>Spermatophyta</taxon>
        <taxon>Magnoliopsida</taxon>
        <taxon>Liliopsida</taxon>
        <taxon>Zingiberales</taxon>
        <taxon>Musaceae</taxon>
        <taxon>Ensete</taxon>
    </lineage>
</organism>
<dbReference type="GO" id="GO:0003700">
    <property type="term" value="F:DNA-binding transcription factor activity"/>
    <property type="evidence" value="ECO:0007669"/>
    <property type="project" value="InterPro"/>
</dbReference>
<comment type="similarity">
    <text evidence="7">Belongs to the WRKY group II-e family.</text>
</comment>
<keyword evidence="5" id="KW-0539">Nucleus</keyword>
<evidence type="ECO:0000256" key="6">
    <source>
        <dbReference type="ARBA" id="ARBA00059805"/>
    </source>
</evidence>
<feature type="region of interest" description="Disordered" evidence="8">
    <location>
        <begin position="265"/>
        <end position="296"/>
    </location>
</feature>
<dbReference type="GO" id="GO:0000976">
    <property type="term" value="F:transcription cis-regulatory region binding"/>
    <property type="evidence" value="ECO:0007669"/>
    <property type="project" value="TreeGrafter"/>
</dbReference>
<evidence type="ECO:0000256" key="4">
    <source>
        <dbReference type="ARBA" id="ARBA00023163"/>
    </source>
</evidence>
<evidence type="ECO:0000256" key="2">
    <source>
        <dbReference type="ARBA" id="ARBA00023015"/>
    </source>
</evidence>
<comment type="caution">
    <text evidence="10">The sequence shown here is derived from an EMBL/GenBank/DDBJ whole genome shotgun (WGS) entry which is preliminary data.</text>
</comment>
<accession>A0A426XV67</accession>
<dbReference type="GO" id="GO:0005634">
    <property type="term" value="C:nucleus"/>
    <property type="evidence" value="ECO:0007669"/>
    <property type="project" value="UniProtKB-SubCell"/>
</dbReference>
<keyword evidence="2" id="KW-0805">Transcription regulation</keyword>
<protein>
    <recommendedName>
        <fullName evidence="9">WRKY domain-containing protein</fullName>
    </recommendedName>
</protein>
<evidence type="ECO:0000313" key="11">
    <source>
        <dbReference type="Proteomes" id="UP000287651"/>
    </source>
</evidence>
<dbReference type="InterPro" id="IPR044810">
    <property type="entry name" value="WRKY_plant"/>
</dbReference>
<dbReference type="FunFam" id="2.20.25.80:FF:000005">
    <property type="entry name" value="probable WRKY transcription factor 14"/>
    <property type="match status" value="1"/>
</dbReference>
<evidence type="ECO:0000256" key="5">
    <source>
        <dbReference type="ARBA" id="ARBA00023242"/>
    </source>
</evidence>
<keyword evidence="3" id="KW-0238">DNA-binding</keyword>
<sequence>MYDYLWKRMEHDHGGLGDIVRAGGRIRPRNMEIEPAVERELPTEPVAFPTRTENPTDSFGLPLLDLRDYLLGQNTGTEFLDGAEAMLAPSKMAMGSSSSSSSDPGGGGRFILAQKVLSGKQQVETSCSTKPSLPSPVAMLQLSSGSTAGTMDHGDDIQIWSPRSSQEIKRRKSQAKKVVCVPAPVAASSRPSSDAVPSDLWAWRKYGQKPIKGSPYPRGYYRCSSSKGCSARKQVERSRADPNILVVTYTSEHNHPWPTQRNALAGTARSHPSKNGPRCSSDEGVLKPPTAPKEEPMERLVKHEVAEMEKAIEAAAEDDEFHQSHTQMLPEEDQPDDFFEDLSELETDPLSLIFSSKGFMEDSRPDEERANKAFDPFSTFDWAGSS</sequence>
<dbReference type="SUPFAM" id="SSF118290">
    <property type="entry name" value="WRKY DNA-binding domain"/>
    <property type="match status" value="1"/>
</dbReference>
<gene>
    <name evidence="10" type="ORF">B296_00056472</name>
</gene>
<comment type="function">
    <text evidence="6">Transcription factor. Interacts specifically with the W box (5'-(T)TGAC[CT]-3'), a frequently occurring elicitor-responsive cis-acting element.</text>
</comment>
<dbReference type="PANTHER" id="PTHR32096">
    <property type="entry name" value="WRKY TRANSCRIPTION FACTOR 30-RELATED-RELATED"/>
    <property type="match status" value="1"/>
</dbReference>
<dbReference type="Gene3D" id="2.20.25.80">
    <property type="entry name" value="WRKY domain"/>
    <property type="match status" value="1"/>
</dbReference>
<name>A0A426XV67_ENSVE</name>
<evidence type="ECO:0000256" key="7">
    <source>
        <dbReference type="ARBA" id="ARBA00060761"/>
    </source>
</evidence>
<dbReference type="Pfam" id="PF03106">
    <property type="entry name" value="WRKY"/>
    <property type="match status" value="1"/>
</dbReference>
<comment type="subcellular location">
    <subcellularLocation>
        <location evidence="1">Nucleus</location>
    </subcellularLocation>
</comment>
<reference evidence="10 11" key="1">
    <citation type="journal article" date="2014" name="Agronomy (Basel)">
        <title>A Draft Genome Sequence for Ensete ventricosum, the Drought-Tolerant Tree Against Hunger.</title>
        <authorList>
            <person name="Harrison J."/>
            <person name="Moore K.A."/>
            <person name="Paszkiewicz K."/>
            <person name="Jones T."/>
            <person name="Grant M."/>
            <person name="Ambacheew D."/>
            <person name="Muzemil S."/>
            <person name="Studholme D.J."/>
        </authorList>
    </citation>
    <scope>NUCLEOTIDE SEQUENCE [LARGE SCALE GENOMIC DNA]</scope>
</reference>
<dbReference type="EMBL" id="AMZH03017205">
    <property type="protein sequence ID" value="RRT43372.1"/>
    <property type="molecule type" value="Genomic_DNA"/>
</dbReference>
<keyword evidence="4" id="KW-0804">Transcription</keyword>
<dbReference type="PANTHER" id="PTHR32096:SF18">
    <property type="entry name" value="DISEASE RESISTANCE PROTEIN RRS1B-RELATED"/>
    <property type="match status" value="1"/>
</dbReference>
<evidence type="ECO:0000256" key="1">
    <source>
        <dbReference type="ARBA" id="ARBA00004123"/>
    </source>
</evidence>
<proteinExistence type="inferred from homology"/>
<dbReference type="PROSITE" id="PS50811">
    <property type="entry name" value="WRKY"/>
    <property type="match status" value="1"/>
</dbReference>
<feature type="domain" description="WRKY" evidence="9">
    <location>
        <begin position="192"/>
        <end position="258"/>
    </location>
</feature>
<dbReference type="InterPro" id="IPR003657">
    <property type="entry name" value="WRKY_dom"/>
</dbReference>
<evidence type="ECO:0000256" key="3">
    <source>
        <dbReference type="ARBA" id="ARBA00023125"/>
    </source>
</evidence>
<evidence type="ECO:0000259" key="9">
    <source>
        <dbReference type="PROSITE" id="PS50811"/>
    </source>
</evidence>
<dbReference type="InterPro" id="IPR036576">
    <property type="entry name" value="WRKY_dom_sf"/>
</dbReference>
<dbReference type="AlphaFoldDB" id="A0A426XV67"/>
<evidence type="ECO:0000256" key="8">
    <source>
        <dbReference type="SAM" id="MobiDB-lite"/>
    </source>
</evidence>
<dbReference type="Proteomes" id="UP000287651">
    <property type="component" value="Unassembled WGS sequence"/>
</dbReference>
<evidence type="ECO:0000313" key="10">
    <source>
        <dbReference type="EMBL" id="RRT43372.1"/>
    </source>
</evidence>